<dbReference type="EMBL" id="UYYB01014304">
    <property type="protein sequence ID" value="VDM69993.1"/>
    <property type="molecule type" value="Genomic_DNA"/>
</dbReference>
<name>A0A3P7IQA7_STRVU</name>
<protein>
    <submittedName>
        <fullName evidence="3">Uncharacterized protein</fullName>
    </submittedName>
</protein>
<keyword evidence="2" id="KW-0812">Transmembrane</keyword>
<accession>A0A3P7IQA7</accession>
<keyword evidence="2" id="KW-0472">Membrane</keyword>
<feature type="compositionally biased region" description="Acidic residues" evidence="1">
    <location>
        <begin position="74"/>
        <end position="83"/>
    </location>
</feature>
<gene>
    <name evidence="3" type="ORF">SVUK_LOCUS4991</name>
</gene>
<dbReference type="Proteomes" id="UP000270094">
    <property type="component" value="Unassembled WGS sequence"/>
</dbReference>
<reference evidence="3 4" key="1">
    <citation type="submission" date="2018-11" db="EMBL/GenBank/DDBJ databases">
        <authorList>
            <consortium name="Pathogen Informatics"/>
        </authorList>
    </citation>
    <scope>NUCLEOTIDE SEQUENCE [LARGE SCALE GENOMIC DNA]</scope>
</reference>
<organism evidence="3 4">
    <name type="scientific">Strongylus vulgaris</name>
    <name type="common">Blood worm</name>
    <dbReference type="NCBI Taxonomy" id="40348"/>
    <lineage>
        <taxon>Eukaryota</taxon>
        <taxon>Metazoa</taxon>
        <taxon>Ecdysozoa</taxon>
        <taxon>Nematoda</taxon>
        <taxon>Chromadorea</taxon>
        <taxon>Rhabditida</taxon>
        <taxon>Rhabditina</taxon>
        <taxon>Rhabditomorpha</taxon>
        <taxon>Strongyloidea</taxon>
        <taxon>Strongylidae</taxon>
        <taxon>Strongylus</taxon>
    </lineage>
</organism>
<evidence type="ECO:0000256" key="2">
    <source>
        <dbReference type="SAM" id="Phobius"/>
    </source>
</evidence>
<feature type="region of interest" description="Disordered" evidence="1">
    <location>
        <begin position="61"/>
        <end position="91"/>
    </location>
</feature>
<feature type="compositionally biased region" description="Low complexity" evidence="1">
    <location>
        <begin position="61"/>
        <end position="73"/>
    </location>
</feature>
<dbReference type="AlphaFoldDB" id="A0A3P7IQA7"/>
<keyword evidence="4" id="KW-1185">Reference proteome</keyword>
<sequence>MPLICDNVVYGRVVVTCCGVLQPSVEADSDDESTDYDDVFAAALSAPSCSQQNIVGTTSLTARRASTSSSAVSEAEEASDSDSDSQRSRHRAVELVDAAAGYASVQNVDEAISSSDDPKEGVKAAFFTSEHSQTLKNESINNDADQERADGQEQKVDQEQDSQQQEEEQQQPLQQDSYAVPVAAMNLSTMQKATEPTSSPIDEETEKAARGISDVQVGKANLVNCVVFVLCCYGVACHVFASRYIVFSISDMNRFLSK</sequence>
<evidence type="ECO:0000313" key="4">
    <source>
        <dbReference type="Proteomes" id="UP000270094"/>
    </source>
</evidence>
<evidence type="ECO:0000256" key="1">
    <source>
        <dbReference type="SAM" id="MobiDB-lite"/>
    </source>
</evidence>
<keyword evidence="2" id="KW-1133">Transmembrane helix</keyword>
<feature type="compositionally biased region" description="Basic and acidic residues" evidence="1">
    <location>
        <begin position="145"/>
        <end position="158"/>
    </location>
</feature>
<proteinExistence type="predicted"/>
<feature type="transmembrane region" description="Helical" evidence="2">
    <location>
        <begin position="226"/>
        <end position="246"/>
    </location>
</feature>
<feature type="region of interest" description="Disordered" evidence="1">
    <location>
        <begin position="127"/>
        <end position="176"/>
    </location>
</feature>
<feature type="compositionally biased region" description="Polar residues" evidence="1">
    <location>
        <begin position="129"/>
        <end position="143"/>
    </location>
</feature>
<evidence type="ECO:0000313" key="3">
    <source>
        <dbReference type="EMBL" id="VDM69993.1"/>
    </source>
</evidence>